<dbReference type="FunFam" id="1.20.1560.10:FF:000004">
    <property type="entry name" value="ATP-binding cassette sub-family B member 7"/>
    <property type="match status" value="1"/>
</dbReference>
<dbReference type="PANTHER" id="PTHR24221">
    <property type="entry name" value="ATP-BINDING CASSETTE SUB-FAMILY B"/>
    <property type="match status" value="1"/>
</dbReference>
<dbReference type="PROSITE" id="PS00211">
    <property type="entry name" value="ABC_TRANSPORTER_1"/>
    <property type="match status" value="1"/>
</dbReference>
<evidence type="ECO:0000256" key="3">
    <source>
        <dbReference type="ARBA" id="ARBA00022692"/>
    </source>
</evidence>
<dbReference type="Gene3D" id="3.40.50.300">
    <property type="entry name" value="P-loop containing nucleotide triphosphate hydrolases"/>
    <property type="match status" value="1"/>
</dbReference>
<keyword evidence="6 9" id="KW-1133">Transmembrane helix</keyword>
<dbReference type="EMBL" id="JALJOR010000012">
    <property type="protein sequence ID" value="KAK9807671.1"/>
    <property type="molecule type" value="Genomic_DNA"/>
</dbReference>
<dbReference type="PANTHER" id="PTHR24221:SF402">
    <property type="entry name" value="IRON-SULFUR CLUSTERS TRANSPORTER ABCB7, MITOCHONDRIAL"/>
    <property type="match status" value="1"/>
</dbReference>
<feature type="domain" description="ABC transmembrane type-1" evidence="11">
    <location>
        <begin position="122"/>
        <end position="439"/>
    </location>
</feature>
<dbReference type="SUPFAM" id="SSF52540">
    <property type="entry name" value="P-loop containing nucleoside triphosphate hydrolases"/>
    <property type="match status" value="1"/>
</dbReference>
<dbReference type="InterPro" id="IPR017871">
    <property type="entry name" value="ABC_transporter-like_CS"/>
</dbReference>
<dbReference type="EMBL" id="JALJOR010000012">
    <property type="protein sequence ID" value="KAK9807672.1"/>
    <property type="molecule type" value="Genomic_DNA"/>
</dbReference>
<evidence type="ECO:0000259" key="10">
    <source>
        <dbReference type="PROSITE" id="PS50893"/>
    </source>
</evidence>
<dbReference type="GO" id="GO:0005524">
    <property type="term" value="F:ATP binding"/>
    <property type="evidence" value="ECO:0007669"/>
    <property type="project" value="UniProtKB-KW"/>
</dbReference>
<keyword evidence="4" id="KW-0547">Nucleotide-binding</keyword>
<keyword evidence="2" id="KW-0813">Transport</keyword>
<feature type="domain" description="ABC transporter" evidence="10">
    <location>
        <begin position="475"/>
        <end position="709"/>
    </location>
</feature>
<evidence type="ECO:0000256" key="5">
    <source>
        <dbReference type="ARBA" id="ARBA00022840"/>
    </source>
</evidence>
<evidence type="ECO:0000256" key="7">
    <source>
        <dbReference type="ARBA" id="ARBA00023136"/>
    </source>
</evidence>
<evidence type="ECO:0000256" key="6">
    <source>
        <dbReference type="ARBA" id="ARBA00022989"/>
    </source>
</evidence>
<dbReference type="AlphaFoldDB" id="A0AAW1P6M7"/>
<dbReference type="SUPFAM" id="SSF90123">
    <property type="entry name" value="ABC transporter transmembrane region"/>
    <property type="match status" value="1"/>
</dbReference>
<dbReference type="InterPro" id="IPR011527">
    <property type="entry name" value="ABC1_TM_dom"/>
</dbReference>
<evidence type="ECO:0000313" key="12">
    <source>
        <dbReference type="EMBL" id="KAK9807671.1"/>
    </source>
</evidence>
<dbReference type="GO" id="GO:0140359">
    <property type="term" value="F:ABC-type transporter activity"/>
    <property type="evidence" value="ECO:0007669"/>
    <property type="project" value="InterPro"/>
</dbReference>
<evidence type="ECO:0000256" key="8">
    <source>
        <dbReference type="SAM" id="MobiDB-lite"/>
    </source>
</evidence>
<feature type="transmembrane region" description="Helical" evidence="9">
    <location>
        <begin position="295"/>
        <end position="315"/>
    </location>
</feature>
<protein>
    <submittedName>
        <fullName evidence="12">Uncharacterized protein</fullName>
    </submittedName>
</protein>
<dbReference type="CDD" id="cd03253">
    <property type="entry name" value="ABCC_ATM1_transporter"/>
    <property type="match status" value="1"/>
</dbReference>
<feature type="compositionally biased region" description="Basic and acidic residues" evidence="8">
    <location>
        <begin position="32"/>
        <end position="48"/>
    </location>
</feature>
<evidence type="ECO:0000256" key="9">
    <source>
        <dbReference type="SAM" id="Phobius"/>
    </source>
</evidence>
<keyword evidence="5" id="KW-0067">ATP-binding</keyword>
<keyword evidence="7 9" id="KW-0472">Membrane</keyword>
<dbReference type="Gene3D" id="1.20.1560.10">
    <property type="entry name" value="ABC transporter type 1, transmembrane domain"/>
    <property type="match status" value="1"/>
</dbReference>
<dbReference type="Proteomes" id="UP001489004">
    <property type="component" value="Unassembled WGS sequence"/>
</dbReference>
<dbReference type="Pfam" id="PF00005">
    <property type="entry name" value="ABC_tran"/>
    <property type="match status" value="1"/>
</dbReference>
<reference evidence="12 13" key="1">
    <citation type="journal article" date="2024" name="Nat. Commun.">
        <title>Phylogenomics reveals the evolutionary origins of lichenization in chlorophyte algae.</title>
        <authorList>
            <person name="Puginier C."/>
            <person name="Libourel C."/>
            <person name="Otte J."/>
            <person name="Skaloud P."/>
            <person name="Haon M."/>
            <person name="Grisel S."/>
            <person name="Petersen M."/>
            <person name="Berrin J.G."/>
            <person name="Delaux P.M."/>
            <person name="Dal Grande F."/>
            <person name="Keller J."/>
        </authorList>
    </citation>
    <scope>NUCLEOTIDE SEQUENCE [LARGE SCALE GENOMIC DNA]</scope>
    <source>
        <strain evidence="12 13">SAG 2043</strain>
    </source>
</reference>
<evidence type="ECO:0000259" key="11">
    <source>
        <dbReference type="PROSITE" id="PS50929"/>
    </source>
</evidence>
<evidence type="ECO:0000256" key="1">
    <source>
        <dbReference type="ARBA" id="ARBA00004448"/>
    </source>
</evidence>
<proteinExistence type="predicted"/>
<evidence type="ECO:0000256" key="2">
    <source>
        <dbReference type="ARBA" id="ARBA00022448"/>
    </source>
</evidence>
<dbReference type="InterPro" id="IPR003439">
    <property type="entry name" value="ABC_transporter-like_ATP-bd"/>
</dbReference>
<gene>
    <name evidence="12" type="ORF">WJX72_005869</name>
</gene>
<dbReference type="FunFam" id="3.40.50.300:FF:000186">
    <property type="entry name" value="ATP-binding cassette sub-family B member 7, mitochondrial"/>
    <property type="match status" value="1"/>
</dbReference>
<reference evidence="12" key="2">
    <citation type="submission" date="2024-04" db="EMBL/GenBank/DDBJ databases">
        <authorList>
            <person name="Dal Grande F."/>
            <person name="Keller J."/>
            <person name="Delaux P.-M."/>
        </authorList>
    </citation>
    <scope>NUCLEOTIDE SEQUENCE</scope>
    <source>
        <strain evidence="12">SAG 2043</strain>
    </source>
</reference>
<evidence type="ECO:0000313" key="13">
    <source>
        <dbReference type="Proteomes" id="UP001489004"/>
    </source>
</evidence>
<comment type="caution">
    <text evidence="12">The sequence shown here is derived from an EMBL/GenBank/DDBJ whole genome shotgun (WGS) entry which is preliminary data.</text>
</comment>
<dbReference type="InterPro" id="IPR039421">
    <property type="entry name" value="Type_1_exporter"/>
</dbReference>
<evidence type="ECO:0000256" key="4">
    <source>
        <dbReference type="ARBA" id="ARBA00022741"/>
    </source>
</evidence>
<feature type="transmembrane region" description="Helical" evidence="9">
    <location>
        <begin position="386"/>
        <end position="404"/>
    </location>
</feature>
<name>A0AAW1P6M7_9CHLO</name>
<sequence length="726" mass="79025">MSASISGLGRQVFWRSYSDYSDPPPLFAKPARLSDEPEKPKPKDKSAEEANDESQLEAAPPTSEEPQPPPQAAPNPEWRSEGLSQSSMEKAGESMGDVPILRTLAGYLFPSDNPEYRWRVGGALTLLVSSKLLNVTVPFMFKYAVDALTADPTGTVMATTPVPFMFKYAVDALTADPTGTVMATTPVVVLAPATLLLGYGAARMGSAFCNEMRNALFAKVTQGTIREVANRVFAHLHSLDLSFHLSRQTGALSRVIDRGTRGINFILSSMIFNVVPTAFEVSLVAGILAYKCGPAFAALTGGTIALYTIFTFLVTQWRTKFRQSMNKADSEANARAIDSLINYETVKYFNNEDHEQRRYDECLADYEDAALKTQYSLSYLNLGQNVMFSAALSLAMVMTAQGIAQGNLTVGDLVMVNGLLFQLSMPLNFLGSVYRETKQSLVDMGAMFALLKERTRIVDKPGAVNLPLLPRGYDVELQNVSFAYRPDQPILQGVSLRVPAGTSCAVVGTSGSGKSTILRLLFRFYDADSGSIRVGGYDIRDVTQRSLRAPMGAVPQDMPLFNDTIYYNIVYGRLSATPEEVFQAARQAAIHDQIMAMPDGYDTVVGERGLKLSGGEKQRVALARAFLKAPKILLCDEATSALDTSTEKDILQALQSLAKGRTSLFVAHRLSTAAQCDQIVVLEQGRVVESGSHSQLLARNGKYAQLWSRQATVDDIAEAPIPAAAR</sequence>
<dbReference type="PROSITE" id="PS50929">
    <property type="entry name" value="ABC_TM1F"/>
    <property type="match status" value="1"/>
</dbReference>
<feature type="transmembrane region" description="Helical" evidence="9">
    <location>
        <begin position="263"/>
        <end position="289"/>
    </location>
</feature>
<keyword evidence="13" id="KW-1185">Reference proteome</keyword>
<dbReference type="InterPro" id="IPR036640">
    <property type="entry name" value="ABC1_TM_sf"/>
</dbReference>
<accession>A0AAW1P6M7</accession>
<dbReference type="CDD" id="cd18582">
    <property type="entry name" value="ABC_6TM_ATM1_ABCB7"/>
    <property type="match status" value="1"/>
</dbReference>
<dbReference type="InterPro" id="IPR027417">
    <property type="entry name" value="P-loop_NTPase"/>
</dbReference>
<dbReference type="GO" id="GO:0016887">
    <property type="term" value="F:ATP hydrolysis activity"/>
    <property type="evidence" value="ECO:0007669"/>
    <property type="project" value="InterPro"/>
</dbReference>
<organism evidence="12 13">
    <name type="scientific">[Myrmecia] bisecta</name>
    <dbReference type="NCBI Taxonomy" id="41462"/>
    <lineage>
        <taxon>Eukaryota</taxon>
        <taxon>Viridiplantae</taxon>
        <taxon>Chlorophyta</taxon>
        <taxon>core chlorophytes</taxon>
        <taxon>Trebouxiophyceae</taxon>
        <taxon>Trebouxiales</taxon>
        <taxon>Trebouxiaceae</taxon>
        <taxon>Myrmecia</taxon>
    </lineage>
</organism>
<dbReference type="Pfam" id="PF00664">
    <property type="entry name" value="ABC_membrane"/>
    <property type="match status" value="1"/>
</dbReference>
<dbReference type="GO" id="GO:0005743">
    <property type="term" value="C:mitochondrial inner membrane"/>
    <property type="evidence" value="ECO:0007669"/>
    <property type="project" value="UniProtKB-SubCell"/>
</dbReference>
<dbReference type="PROSITE" id="PS50893">
    <property type="entry name" value="ABC_TRANSPORTER_2"/>
    <property type="match status" value="1"/>
</dbReference>
<dbReference type="SMART" id="SM00382">
    <property type="entry name" value="AAA"/>
    <property type="match status" value="1"/>
</dbReference>
<keyword evidence="3 9" id="KW-0812">Transmembrane</keyword>
<dbReference type="InterPro" id="IPR003593">
    <property type="entry name" value="AAA+_ATPase"/>
</dbReference>
<comment type="subcellular location">
    <subcellularLocation>
        <location evidence="1">Mitochondrion inner membrane</location>
        <topology evidence="1">Multi-pass membrane protein</topology>
    </subcellularLocation>
</comment>
<dbReference type="GO" id="GO:0006879">
    <property type="term" value="P:intracellular iron ion homeostasis"/>
    <property type="evidence" value="ECO:0007669"/>
    <property type="project" value="TreeGrafter"/>
</dbReference>
<feature type="region of interest" description="Disordered" evidence="8">
    <location>
        <begin position="18"/>
        <end position="94"/>
    </location>
</feature>